<feature type="transmembrane region" description="Helical" evidence="6">
    <location>
        <begin position="333"/>
        <end position="353"/>
    </location>
</feature>
<proteinExistence type="predicted"/>
<feature type="transmembrane region" description="Helical" evidence="6">
    <location>
        <begin position="300"/>
        <end position="327"/>
    </location>
</feature>
<keyword evidence="2" id="KW-1003">Cell membrane</keyword>
<feature type="transmembrane region" description="Helical" evidence="6">
    <location>
        <begin position="258"/>
        <end position="279"/>
    </location>
</feature>
<reference evidence="7 8" key="1">
    <citation type="submission" date="2016-10" db="EMBL/GenBank/DDBJ databases">
        <authorList>
            <person name="de Groot N.N."/>
        </authorList>
    </citation>
    <scope>NUCLEOTIDE SEQUENCE [LARGE SCALE GENOMIC DNA]</scope>
    <source>
        <strain evidence="7 8">NP_1H</strain>
    </source>
</reference>
<evidence type="ECO:0000256" key="2">
    <source>
        <dbReference type="ARBA" id="ARBA00022475"/>
    </source>
</evidence>
<evidence type="ECO:0000256" key="6">
    <source>
        <dbReference type="SAM" id="Phobius"/>
    </source>
</evidence>
<feature type="transmembrane region" description="Helical" evidence="6">
    <location>
        <begin position="450"/>
        <end position="471"/>
    </location>
</feature>
<feature type="transmembrane region" description="Helical" evidence="6">
    <location>
        <begin position="89"/>
        <end position="114"/>
    </location>
</feature>
<evidence type="ECO:0000313" key="8">
    <source>
        <dbReference type="Proteomes" id="UP000199258"/>
    </source>
</evidence>
<keyword evidence="8" id="KW-1185">Reference proteome</keyword>
<keyword evidence="4 6" id="KW-1133">Transmembrane helix</keyword>
<dbReference type="EMBL" id="FNDT01000008">
    <property type="protein sequence ID" value="SDI26290.1"/>
    <property type="molecule type" value="Genomic_DNA"/>
</dbReference>
<feature type="transmembrane region" description="Helical" evidence="6">
    <location>
        <begin position="233"/>
        <end position="252"/>
    </location>
</feature>
<feature type="transmembrane region" description="Helical" evidence="6">
    <location>
        <begin position="365"/>
        <end position="385"/>
    </location>
</feature>
<keyword evidence="5 6" id="KW-0472">Membrane</keyword>
<dbReference type="GO" id="GO:0005886">
    <property type="term" value="C:plasma membrane"/>
    <property type="evidence" value="ECO:0007669"/>
    <property type="project" value="UniProtKB-SubCell"/>
</dbReference>
<dbReference type="STRING" id="335973.SAMN04488693_10837"/>
<feature type="transmembrane region" description="Helical" evidence="6">
    <location>
        <begin position="126"/>
        <end position="148"/>
    </location>
</feature>
<dbReference type="InterPro" id="IPR002797">
    <property type="entry name" value="Polysacc_synth"/>
</dbReference>
<evidence type="ECO:0000256" key="4">
    <source>
        <dbReference type="ARBA" id="ARBA00022989"/>
    </source>
</evidence>
<dbReference type="PANTHER" id="PTHR30250">
    <property type="entry name" value="PST FAMILY PREDICTED COLANIC ACID TRANSPORTER"/>
    <property type="match status" value="1"/>
</dbReference>
<keyword evidence="3 6" id="KW-0812">Transmembrane</keyword>
<gene>
    <name evidence="7" type="ORF">SAMN04488693_10837</name>
</gene>
<sequence>MTPNERNMASSSERSALIGSGSVYALASAAPVLSTLFITPLVTRVFSPENYGLIAMTITLYQVGGVLLGFGMSAAITRHALISNSGRPGAAALVITNSVFSFFLAAVAALIVVLSGYEVIPTYTPALFVGACISSAAFASLTGCLALLRADQAVKKFVMFSVVASLGGPLTGLSAVLLVSSSPVTYVFALAVVQTLVAAVAILECLRKGSVVWCLSDQIAAIKFGLPTLPHQIAPSAMVTSLVLIVAVMRGPVPAGQLQIGLLLANGIVVILGALNNAWAPLIYKAEPSERIGLLSRTSWVVSGAIVFLAAIFSASVGVLAPLIAGALAGDDVVHRIAVIGASGGILAVYYLANIHLVFLTGNTTMLALTTPLAALFATGTVVWLTTSLMLPLECIALVLPLYNCLQILSASILRRATGLGAPSLSPLIPNSLFSGAFLVSALLFTVDSWTLWISIGVIALSAGFYNRAILRNTELERHG</sequence>
<feature type="transmembrane region" description="Helical" evidence="6">
    <location>
        <begin position="157"/>
        <end position="178"/>
    </location>
</feature>
<feature type="transmembrane region" description="Helical" evidence="6">
    <location>
        <begin position="54"/>
        <end position="77"/>
    </location>
</feature>
<feature type="transmembrane region" description="Helical" evidence="6">
    <location>
        <begin position="184"/>
        <end position="203"/>
    </location>
</feature>
<dbReference type="Proteomes" id="UP000199258">
    <property type="component" value="Unassembled WGS sequence"/>
</dbReference>
<comment type="subcellular location">
    <subcellularLocation>
        <location evidence="1">Cell membrane</location>
        <topology evidence="1">Multi-pass membrane protein</topology>
    </subcellularLocation>
</comment>
<name>A0A1G8J6M2_9MICC</name>
<accession>A0A1G8J6M2</accession>
<feature type="transmembrane region" description="Helical" evidence="6">
    <location>
        <begin position="21"/>
        <end position="42"/>
    </location>
</feature>
<evidence type="ECO:0000313" key="7">
    <source>
        <dbReference type="EMBL" id="SDI26290.1"/>
    </source>
</evidence>
<organism evidence="7 8">
    <name type="scientific">Arthrobacter subterraneus</name>
    <dbReference type="NCBI Taxonomy" id="335973"/>
    <lineage>
        <taxon>Bacteria</taxon>
        <taxon>Bacillati</taxon>
        <taxon>Actinomycetota</taxon>
        <taxon>Actinomycetes</taxon>
        <taxon>Micrococcales</taxon>
        <taxon>Micrococcaceae</taxon>
        <taxon>Arthrobacter</taxon>
    </lineage>
</organism>
<protein>
    <submittedName>
        <fullName evidence="7">Membrane protein involved in the export of O-antigen and teichoic acid</fullName>
    </submittedName>
</protein>
<dbReference type="Pfam" id="PF01943">
    <property type="entry name" value="Polysacc_synt"/>
    <property type="match status" value="1"/>
</dbReference>
<dbReference type="AlphaFoldDB" id="A0A1G8J6M2"/>
<dbReference type="PANTHER" id="PTHR30250:SF11">
    <property type="entry name" value="O-ANTIGEN TRANSPORTER-RELATED"/>
    <property type="match status" value="1"/>
</dbReference>
<evidence type="ECO:0000256" key="1">
    <source>
        <dbReference type="ARBA" id="ARBA00004651"/>
    </source>
</evidence>
<evidence type="ECO:0000256" key="3">
    <source>
        <dbReference type="ARBA" id="ARBA00022692"/>
    </source>
</evidence>
<dbReference type="InterPro" id="IPR050833">
    <property type="entry name" value="Poly_Biosynth_Transport"/>
</dbReference>
<evidence type="ECO:0000256" key="5">
    <source>
        <dbReference type="ARBA" id="ARBA00023136"/>
    </source>
</evidence>